<dbReference type="SUPFAM" id="SSF53822">
    <property type="entry name" value="Periplasmic binding protein-like I"/>
    <property type="match status" value="1"/>
</dbReference>
<dbReference type="Proteomes" id="UP001501697">
    <property type="component" value="Unassembled WGS sequence"/>
</dbReference>
<sequence length="334" mass="35539">MADRQPTMSDVAREAGVSAITVSRVLNEYEFVKPETRERVLAAVEATGYRPNLAARALVTRKSHVLGVLVADAVGHGPTSSLWAIEEAAREAGYAVTVVSLRGDDRAAMLDGLRRLRAQGVDGIVMIAPQHEDTQLEIVSIEGTPIVTLSAFESESVKPIMLDSAEGSRQAVSHLVGLGHTRIAHLAGPAGWAAAEARLLGWRDACVAAELEPGPVVHGDWSAQSGFELVSDLLVDGTVTAIYAASDAMAQGALLALHGRGVRVPEDVSVVGFDDAPEAEYLIPPLTTVRQDFETLGRRCIVSVVELIDGRTPDPFRPLVPSLVVRESTAPPRQ</sequence>
<gene>
    <name evidence="5" type="ORF">GCM10022200_26900</name>
</gene>
<dbReference type="RefSeq" id="WP_344739402.1">
    <property type="nucleotide sequence ID" value="NZ_BAAAYU010000005.1"/>
</dbReference>
<feature type="domain" description="HTH lacI-type" evidence="4">
    <location>
        <begin position="6"/>
        <end position="60"/>
    </location>
</feature>
<dbReference type="GO" id="GO:0003677">
    <property type="term" value="F:DNA binding"/>
    <property type="evidence" value="ECO:0007669"/>
    <property type="project" value="UniProtKB-KW"/>
</dbReference>
<dbReference type="InterPro" id="IPR046335">
    <property type="entry name" value="LacI/GalR-like_sensor"/>
</dbReference>
<keyword evidence="2 5" id="KW-0238">DNA-binding</keyword>
<dbReference type="Pfam" id="PF13377">
    <property type="entry name" value="Peripla_BP_3"/>
    <property type="match status" value="1"/>
</dbReference>
<dbReference type="Gene3D" id="3.40.50.2300">
    <property type="match status" value="2"/>
</dbReference>
<dbReference type="PROSITE" id="PS50932">
    <property type="entry name" value="HTH_LACI_2"/>
    <property type="match status" value="1"/>
</dbReference>
<protein>
    <submittedName>
        <fullName evidence="5">LacI family DNA-binding transcriptional regulator</fullName>
    </submittedName>
</protein>
<proteinExistence type="predicted"/>
<dbReference type="PROSITE" id="PS00356">
    <property type="entry name" value="HTH_LACI_1"/>
    <property type="match status" value="1"/>
</dbReference>
<dbReference type="InterPro" id="IPR010982">
    <property type="entry name" value="Lambda_DNA-bd_dom_sf"/>
</dbReference>
<keyword evidence="1" id="KW-0805">Transcription regulation</keyword>
<keyword evidence="3" id="KW-0804">Transcription</keyword>
<comment type="caution">
    <text evidence="5">The sequence shown here is derived from an EMBL/GenBank/DDBJ whole genome shotgun (WGS) entry which is preliminary data.</text>
</comment>
<evidence type="ECO:0000256" key="3">
    <source>
        <dbReference type="ARBA" id="ARBA00023163"/>
    </source>
</evidence>
<name>A0ABP7AWU9_9MICO</name>
<dbReference type="PANTHER" id="PTHR30146">
    <property type="entry name" value="LACI-RELATED TRANSCRIPTIONAL REPRESSOR"/>
    <property type="match status" value="1"/>
</dbReference>
<dbReference type="Pfam" id="PF00356">
    <property type="entry name" value="LacI"/>
    <property type="match status" value="1"/>
</dbReference>
<evidence type="ECO:0000256" key="2">
    <source>
        <dbReference type="ARBA" id="ARBA00023125"/>
    </source>
</evidence>
<dbReference type="PRINTS" id="PR00036">
    <property type="entry name" value="HTHLACI"/>
</dbReference>
<reference evidence="6" key="1">
    <citation type="journal article" date="2019" name="Int. J. Syst. Evol. Microbiol.">
        <title>The Global Catalogue of Microorganisms (GCM) 10K type strain sequencing project: providing services to taxonomists for standard genome sequencing and annotation.</title>
        <authorList>
            <consortium name="The Broad Institute Genomics Platform"/>
            <consortium name="The Broad Institute Genome Sequencing Center for Infectious Disease"/>
            <person name="Wu L."/>
            <person name="Ma J."/>
        </authorList>
    </citation>
    <scope>NUCLEOTIDE SEQUENCE [LARGE SCALE GENOMIC DNA]</scope>
    <source>
        <strain evidence="6">JCM 16544</strain>
    </source>
</reference>
<organism evidence="5 6">
    <name type="scientific">Microbacterium awajiense</name>
    <dbReference type="NCBI Taxonomy" id="415214"/>
    <lineage>
        <taxon>Bacteria</taxon>
        <taxon>Bacillati</taxon>
        <taxon>Actinomycetota</taxon>
        <taxon>Actinomycetes</taxon>
        <taxon>Micrococcales</taxon>
        <taxon>Microbacteriaceae</taxon>
        <taxon>Microbacterium</taxon>
    </lineage>
</organism>
<dbReference type="SUPFAM" id="SSF47413">
    <property type="entry name" value="lambda repressor-like DNA-binding domains"/>
    <property type="match status" value="1"/>
</dbReference>
<accession>A0ABP7AWU9</accession>
<evidence type="ECO:0000259" key="4">
    <source>
        <dbReference type="PROSITE" id="PS50932"/>
    </source>
</evidence>
<dbReference type="EMBL" id="BAAAYU010000005">
    <property type="protein sequence ID" value="GAA3641749.1"/>
    <property type="molecule type" value="Genomic_DNA"/>
</dbReference>
<evidence type="ECO:0000313" key="6">
    <source>
        <dbReference type="Proteomes" id="UP001501697"/>
    </source>
</evidence>
<dbReference type="CDD" id="cd01574">
    <property type="entry name" value="PBP1_LacI"/>
    <property type="match status" value="1"/>
</dbReference>
<dbReference type="InterPro" id="IPR000843">
    <property type="entry name" value="HTH_LacI"/>
</dbReference>
<evidence type="ECO:0000313" key="5">
    <source>
        <dbReference type="EMBL" id="GAA3641749.1"/>
    </source>
</evidence>
<dbReference type="SMART" id="SM00354">
    <property type="entry name" value="HTH_LACI"/>
    <property type="match status" value="1"/>
</dbReference>
<keyword evidence="6" id="KW-1185">Reference proteome</keyword>
<evidence type="ECO:0000256" key="1">
    <source>
        <dbReference type="ARBA" id="ARBA00023015"/>
    </source>
</evidence>
<dbReference type="CDD" id="cd01392">
    <property type="entry name" value="HTH_LacI"/>
    <property type="match status" value="1"/>
</dbReference>
<dbReference type="Gene3D" id="1.10.260.40">
    <property type="entry name" value="lambda repressor-like DNA-binding domains"/>
    <property type="match status" value="1"/>
</dbReference>
<dbReference type="PANTHER" id="PTHR30146:SF109">
    <property type="entry name" value="HTH-TYPE TRANSCRIPTIONAL REGULATOR GALS"/>
    <property type="match status" value="1"/>
</dbReference>
<dbReference type="InterPro" id="IPR028082">
    <property type="entry name" value="Peripla_BP_I"/>
</dbReference>